<organism evidence="2 3">
    <name type="scientific">Araneus ventricosus</name>
    <name type="common">Orbweaver spider</name>
    <name type="synonym">Epeira ventricosa</name>
    <dbReference type="NCBI Taxonomy" id="182803"/>
    <lineage>
        <taxon>Eukaryota</taxon>
        <taxon>Metazoa</taxon>
        <taxon>Ecdysozoa</taxon>
        <taxon>Arthropoda</taxon>
        <taxon>Chelicerata</taxon>
        <taxon>Arachnida</taxon>
        <taxon>Araneae</taxon>
        <taxon>Araneomorphae</taxon>
        <taxon>Entelegynae</taxon>
        <taxon>Araneoidea</taxon>
        <taxon>Araneidae</taxon>
        <taxon>Araneus</taxon>
    </lineage>
</organism>
<sequence>MENDDDMRTLMEQLLPCFYSSFVPNIVNIVTQDSFVPGGCITKDFFQNIFIVLSAKQLLISEKWKNFVAINCLKMASSHEMYLGYIMYACVIEAGFSDGIFDSLLSASALVIAFNIEMLEKTGVNFCELTVDIFMVFYKNALKEQFCKHGGFERFTEYLRHEYLAWKCYLNDNPKDPNVPITNRGCFLKNEKAQFEKDLEYVFYLSDSITYNDIRHSICHSFAKEVLLITKVRLPTLPSSAYLNTVRKQKVVRLEETKGRNTSKSGTTAGVSKSGTTAGASKFETTAPVLQRCSSSVADSQASIVVEKKANIAWCDSIVRAVINYNNSKSSSLVNVNKRIQKADEIVEHLKHTIKSLAEVLEDSDKE</sequence>
<keyword evidence="3" id="KW-1185">Reference proteome</keyword>
<evidence type="ECO:0000256" key="1">
    <source>
        <dbReference type="SAM" id="MobiDB-lite"/>
    </source>
</evidence>
<comment type="caution">
    <text evidence="2">The sequence shown here is derived from an EMBL/GenBank/DDBJ whole genome shotgun (WGS) entry which is preliminary data.</text>
</comment>
<evidence type="ECO:0000313" key="3">
    <source>
        <dbReference type="Proteomes" id="UP000499080"/>
    </source>
</evidence>
<evidence type="ECO:0000313" key="2">
    <source>
        <dbReference type="EMBL" id="GBM74026.1"/>
    </source>
</evidence>
<feature type="region of interest" description="Disordered" evidence="1">
    <location>
        <begin position="257"/>
        <end position="277"/>
    </location>
</feature>
<reference evidence="2 3" key="1">
    <citation type="journal article" date="2019" name="Sci. Rep.">
        <title>Orb-weaving spider Araneus ventricosus genome elucidates the spidroin gene catalogue.</title>
        <authorList>
            <person name="Kono N."/>
            <person name="Nakamura H."/>
            <person name="Ohtoshi R."/>
            <person name="Moran D.A.P."/>
            <person name="Shinohara A."/>
            <person name="Yoshida Y."/>
            <person name="Fujiwara M."/>
            <person name="Mori M."/>
            <person name="Tomita M."/>
            <person name="Arakawa K."/>
        </authorList>
    </citation>
    <scope>NUCLEOTIDE SEQUENCE [LARGE SCALE GENOMIC DNA]</scope>
</reference>
<protein>
    <submittedName>
        <fullName evidence="2">Uncharacterized protein</fullName>
    </submittedName>
</protein>
<dbReference type="AlphaFoldDB" id="A0A4Y2IAC4"/>
<dbReference type="OrthoDB" id="6466720at2759"/>
<gene>
    <name evidence="2" type="ORF">AVEN_57825_1</name>
</gene>
<name>A0A4Y2IAC4_ARAVE</name>
<feature type="compositionally biased region" description="Polar residues" evidence="1">
    <location>
        <begin position="260"/>
        <end position="277"/>
    </location>
</feature>
<dbReference type="EMBL" id="BGPR01002470">
    <property type="protein sequence ID" value="GBM74026.1"/>
    <property type="molecule type" value="Genomic_DNA"/>
</dbReference>
<proteinExistence type="predicted"/>
<dbReference type="Proteomes" id="UP000499080">
    <property type="component" value="Unassembled WGS sequence"/>
</dbReference>
<accession>A0A4Y2IAC4</accession>